<reference evidence="2 3" key="1">
    <citation type="submission" date="2016-10" db="EMBL/GenBank/DDBJ databases">
        <title>Paenibacillus species isolates.</title>
        <authorList>
            <person name="Beno S.M."/>
        </authorList>
    </citation>
    <scope>NUCLEOTIDE SEQUENCE [LARGE SCALE GENOMIC DNA]</scope>
    <source>
        <strain evidence="2 3">FSL R5-0923</strain>
    </source>
</reference>
<evidence type="ECO:0000313" key="3">
    <source>
        <dbReference type="Proteomes" id="UP000187313"/>
    </source>
</evidence>
<dbReference type="RefSeq" id="WP_076298915.1">
    <property type="nucleotide sequence ID" value="NZ_MPTD01000005.1"/>
</dbReference>
<organism evidence="2 3">
    <name type="scientific">Paenibacillus odorifer</name>
    <dbReference type="NCBI Taxonomy" id="189426"/>
    <lineage>
        <taxon>Bacteria</taxon>
        <taxon>Bacillati</taxon>
        <taxon>Bacillota</taxon>
        <taxon>Bacilli</taxon>
        <taxon>Bacillales</taxon>
        <taxon>Paenibacillaceae</taxon>
        <taxon>Paenibacillus</taxon>
    </lineage>
</organism>
<name>A0ABX3HQU5_9BACL</name>
<evidence type="ECO:0000256" key="1">
    <source>
        <dbReference type="SAM" id="SignalP"/>
    </source>
</evidence>
<keyword evidence="3" id="KW-1185">Reference proteome</keyword>
<gene>
    <name evidence="2" type="ORF">BSK51_09085</name>
</gene>
<evidence type="ECO:0000313" key="2">
    <source>
        <dbReference type="EMBL" id="OMD53312.1"/>
    </source>
</evidence>
<feature type="chain" id="PRO_5046247077" evidence="1">
    <location>
        <begin position="23"/>
        <end position="252"/>
    </location>
</feature>
<dbReference type="Proteomes" id="UP000187313">
    <property type="component" value="Unassembled WGS sequence"/>
</dbReference>
<dbReference type="EMBL" id="MPTD01000005">
    <property type="protein sequence ID" value="OMD53312.1"/>
    <property type="molecule type" value="Genomic_DNA"/>
</dbReference>
<feature type="signal peptide" evidence="1">
    <location>
        <begin position="1"/>
        <end position="22"/>
    </location>
</feature>
<sequence length="252" mass="28661">MKRTAWIIVTLLLLLGSIPITASAKAATAKSWKTLYSEYIKKTLMDATRDRSYDGDFNYFTLVDLNFDGTPELIQGYSLRFIQPINIALTVQNGKVIPFNYQGKLKDISEGIFNVGMGGFLPRDENRGLHLYKNKKDGTLRYIAFVDGSGSYNSNLQVFEISFQGTKFNDKEIFLVDIPDQEKTDDLPSYYVNQKEVNKSAYDKAYKQYFSNLTLVPSKVITANYTDLFNNEVNKFVPNGIANFINRYSSSK</sequence>
<protein>
    <submittedName>
        <fullName evidence="2">Uncharacterized protein</fullName>
    </submittedName>
</protein>
<proteinExistence type="predicted"/>
<keyword evidence="1" id="KW-0732">Signal</keyword>
<accession>A0ABX3HQU5</accession>
<comment type="caution">
    <text evidence="2">The sequence shown here is derived from an EMBL/GenBank/DDBJ whole genome shotgun (WGS) entry which is preliminary data.</text>
</comment>